<dbReference type="GO" id="GO:0016787">
    <property type="term" value="F:hydrolase activity"/>
    <property type="evidence" value="ECO:0007669"/>
    <property type="project" value="UniProtKB-KW"/>
</dbReference>
<dbReference type="GO" id="GO:0046872">
    <property type="term" value="F:metal ion binding"/>
    <property type="evidence" value="ECO:0007669"/>
    <property type="project" value="UniProtKB-KW"/>
</dbReference>
<dbReference type="NCBIfam" id="TIGR01891">
    <property type="entry name" value="amidohydrolases"/>
    <property type="match status" value="1"/>
</dbReference>
<accession>A0A5C6AU42</accession>
<dbReference type="PANTHER" id="PTHR11014">
    <property type="entry name" value="PEPTIDASE M20 FAMILY MEMBER"/>
    <property type="match status" value="1"/>
</dbReference>
<name>A0A5C6AU42_9BACT</name>
<feature type="binding site" evidence="2">
    <location>
        <position position="376"/>
    </location>
    <ligand>
        <name>Mn(2+)</name>
        <dbReference type="ChEBI" id="CHEBI:29035"/>
        <label>2</label>
    </ligand>
</feature>
<comment type="cofactor">
    <cofactor evidence="2">
        <name>Mn(2+)</name>
        <dbReference type="ChEBI" id="CHEBI:29035"/>
    </cofactor>
    <text evidence="2">The Mn(2+) ion enhances activity.</text>
</comment>
<comment type="caution">
    <text evidence="4">The sequence shown here is derived from an EMBL/GenBank/DDBJ whole genome shotgun (WGS) entry which is preliminary data.</text>
</comment>
<dbReference type="EMBL" id="SJPN01000004">
    <property type="protein sequence ID" value="TWU02997.1"/>
    <property type="molecule type" value="Genomic_DNA"/>
</dbReference>
<gene>
    <name evidence="4" type="primary">yxeP</name>
    <name evidence="4" type="ORF">Pla52n_40860</name>
</gene>
<evidence type="ECO:0000313" key="5">
    <source>
        <dbReference type="Proteomes" id="UP000320176"/>
    </source>
</evidence>
<evidence type="ECO:0000313" key="4">
    <source>
        <dbReference type="EMBL" id="TWU02997.1"/>
    </source>
</evidence>
<dbReference type="Proteomes" id="UP000320176">
    <property type="component" value="Unassembled WGS sequence"/>
</dbReference>
<evidence type="ECO:0000256" key="2">
    <source>
        <dbReference type="PIRSR" id="PIRSR005962-1"/>
    </source>
</evidence>
<feature type="binding site" evidence="2">
    <location>
        <position position="113"/>
    </location>
    <ligand>
        <name>Mn(2+)</name>
        <dbReference type="ChEBI" id="CHEBI:29035"/>
        <label>2</label>
    </ligand>
</feature>
<dbReference type="PIRSF" id="PIRSF005962">
    <property type="entry name" value="Pept_M20D_amidohydro"/>
    <property type="match status" value="1"/>
</dbReference>
<dbReference type="PANTHER" id="PTHR11014:SF63">
    <property type="entry name" value="METALLOPEPTIDASE, PUTATIVE (AFU_ORTHOLOGUE AFUA_6G09600)-RELATED"/>
    <property type="match status" value="1"/>
</dbReference>
<dbReference type="OrthoDB" id="9776731at2"/>
<dbReference type="InterPro" id="IPR011650">
    <property type="entry name" value="Peptidase_M20_dimer"/>
</dbReference>
<feature type="binding site" evidence="2">
    <location>
        <position position="177"/>
    </location>
    <ligand>
        <name>Mn(2+)</name>
        <dbReference type="ChEBI" id="CHEBI:29035"/>
        <label>2</label>
    </ligand>
</feature>
<dbReference type="Pfam" id="PF01546">
    <property type="entry name" value="Peptidase_M20"/>
    <property type="match status" value="1"/>
</dbReference>
<dbReference type="SUPFAM" id="SSF55031">
    <property type="entry name" value="Bacterial exopeptidase dimerisation domain"/>
    <property type="match status" value="1"/>
</dbReference>
<dbReference type="EC" id="3.-.-.-" evidence="4"/>
<dbReference type="InterPro" id="IPR002933">
    <property type="entry name" value="Peptidase_M20"/>
</dbReference>
<dbReference type="RefSeq" id="WP_146521217.1">
    <property type="nucleotide sequence ID" value="NZ_CP151726.1"/>
</dbReference>
<dbReference type="Gene3D" id="3.30.70.360">
    <property type="match status" value="1"/>
</dbReference>
<dbReference type="SUPFAM" id="SSF53187">
    <property type="entry name" value="Zn-dependent exopeptidases"/>
    <property type="match status" value="1"/>
</dbReference>
<dbReference type="AlphaFoldDB" id="A0A5C6AU42"/>
<keyword evidence="2" id="KW-0479">Metal-binding</keyword>
<sequence>MNHFVVDANQRSTALQVSTHASGFSAELQRIRRHLHRFPELSEHEHETTRFLAGEVSQMDLVAELANDQRGLWVDIGSGDRCVAIRGDIDALPIQEDFDRGYCSEIEGVMHACGHDAHATTALGAGMIIKRMDALGQLPHPTRVRVLLQPAEETSTGGLHMIRSGALDGVDAAVSLHVDPTRSAGQIGVRSGSFTAGCQLFRVTFDGRSGHSSRPHLTDDCIAALAAWINQAYIRVPRCHDVLEPMVLSVGQVSGGNAANVIPRHAELRGTLRAVTDSAMASALGCLEKLNRSIEQTHGCKIVWQVEQSAPALINDAAVTELIQRSGIELLGSQNVLPIANPSMGAEDFAFIAEKVPAAMFRLGIAGAQIGSAPLHTPQFDIDESALPIGAAVLAAAAIACCDPNVDLPSPSSS</sequence>
<reference evidence="4 5" key="1">
    <citation type="submission" date="2019-02" db="EMBL/GenBank/DDBJ databases">
        <title>Deep-cultivation of Planctomycetes and their phenomic and genomic characterization uncovers novel biology.</title>
        <authorList>
            <person name="Wiegand S."/>
            <person name="Jogler M."/>
            <person name="Boedeker C."/>
            <person name="Pinto D."/>
            <person name="Vollmers J."/>
            <person name="Rivas-Marin E."/>
            <person name="Kohn T."/>
            <person name="Peeters S.H."/>
            <person name="Heuer A."/>
            <person name="Rast P."/>
            <person name="Oberbeckmann S."/>
            <person name="Bunk B."/>
            <person name="Jeske O."/>
            <person name="Meyerdierks A."/>
            <person name="Storesund J.E."/>
            <person name="Kallscheuer N."/>
            <person name="Luecker S."/>
            <person name="Lage O.M."/>
            <person name="Pohl T."/>
            <person name="Merkel B.J."/>
            <person name="Hornburger P."/>
            <person name="Mueller R.-W."/>
            <person name="Bruemmer F."/>
            <person name="Labrenz M."/>
            <person name="Spormann A.M."/>
            <person name="Op Den Camp H."/>
            <person name="Overmann J."/>
            <person name="Amann R."/>
            <person name="Jetten M.S.M."/>
            <person name="Mascher T."/>
            <person name="Medema M.H."/>
            <person name="Devos D.P."/>
            <person name="Kaster A.-K."/>
            <person name="Ovreas L."/>
            <person name="Rohde M."/>
            <person name="Galperin M.Y."/>
            <person name="Jogler C."/>
        </authorList>
    </citation>
    <scope>NUCLEOTIDE SEQUENCE [LARGE SCALE GENOMIC DNA]</scope>
    <source>
        <strain evidence="4 5">Pla52n</strain>
    </source>
</reference>
<dbReference type="InterPro" id="IPR036264">
    <property type="entry name" value="Bact_exopeptidase_dim_dom"/>
</dbReference>
<evidence type="ECO:0000259" key="3">
    <source>
        <dbReference type="Pfam" id="PF07687"/>
    </source>
</evidence>
<dbReference type="Pfam" id="PF07687">
    <property type="entry name" value="M20_dimer"/>
    <property type="match status" value="1"/>
</dbReference>
<keyword evidence="1 4" id="KW-0378">Hydrolase</keyword>
<keyword evidence="2" id="KW-0464">Manganese</keyword>
<feature type="binding site" evidence="2">
    <location>
        <position position="115"/>
    </location>
    <ligand>
        <name>Mn(2+)</name>
        <dbReference type="ChEBI" id="CHEBI:29035"/>
        <label>2</label>
    </ligand>
</feature>
<proteinExistence type="predicted"/>
<organism evidence="4 5">
    <name type="scientific">Stieleria varia</name>
    <dbReference type="NCBI Taxonomy" id="2528005"/>
    <lineage>
        <taxon>Bacteria</taxon>
        <taxon>Pseudomonadati</taxon>
        <taxon>Planctomycetota</taxon>
        <taxon>Planctomycetia</taxon>
        <taxon>Pirellulales</taxon>
        <taxon>Pirellulaceae</taxon>
        <taxon>Stieleria</taxon>
    </lineage>
</organism>
<keyword evidence="5" id="KW-1185">Reference proteome</keyword>
<feature type="domain" description="Peptidase M20 dimerisation" evidence="3">
    <location>
        <begin position="201"/>
        <end position="283"/>
    </location>
</feature>
<dbReference type="InterPro" id="IPR017439">
    <property type="entry name" value="Amidohydrolase"/>
</dbReference>
<dbReference type="Gene3D" id="3.40.630.10">
    <property type="entry name" value="Zn peptidases"/>
    <property type="match status" value="1"/>
</dbReference>
<protein>
    <submittedName>
        <fullName evidence="4">Putative hydrolase YxeP</fullName>
        <ecNumber evidence="4">3.-.-.-</ecNumber>
    </submittedName>
</protein>
<feature type="binding site" evidence="2">
    <location>
        <position position="153"/>
    </location>
    <ligand>
        <name>Mn(2+)</name>
        <dbReference type="ChEBI" id="CHEBI:29035"/>
        <label>2</label>
    </ligand>
</feature>
<evidence type="ECO:0000256" key="1">
    <source>
        <dbReference type="ARBA" id="ARBA00022801"/>
    </source>
</evidence>